<evidence type="ECO:0000256" key="1">
    <source>
        <dbReference type="SAM" id="Phobius"/>
    </source>
</evidence>
<evidence type="ECO:0000313" key="3">
    <source>
        <dbReference type="Proteomes" id="UP000184278"/>
    </source>
</evidence>
<keyword evidence="3" id="KW-1185">Reference proteome</keyword>
<sequence length="141" mass="16223">MLFLNIKNPEAFNHASGLNFAYKIQSIQLVYAYQVPLRCSMIVPYMATLILDAEHGHPILICLHPVFADVPIFPTFAFFFVLLHCIYDHMLSKRIDHPPLTHIIHRPLYIESSHCSFLTTQFAALKKNTISILSQMLAKKR</sequence>
<feature type="transmembrane region" description="Helical" evidence="1">
    <location>
        <begin position="66"/>
        <end position="87"/>
    </location>
</feature>
<dbReference type="Proteomes" id="UP000184278">
    <property type="component" value="Unassembled WGS sequence"/>
</dbReference>
<organism evidence="2 3">
    <name type="scientific">Butyrivibrio fibrisolvens DSM 3071</name>
    <dbReference type="NCBI Taxonomy" id="1121131"/>
    <lineage>
        <taxon>Bacteria</taxon>
        <taxon>Bacillati</taxon>
        <taxon>Bacillota</taxon>
        <taxon>Clostridia</taxon>
        <taxon>Lachnospirales</taxon>
        <taxon>Lachnospiraceae</taxon>
        <taxon>Butyrivibrio</taxon>
    </lineage>
</organism>
<protein>
    <submittedName>
        <fullName evidence="2">Uncharacterized protein</fullName>
    </submittedName>
</protein>
<dbReference type="EMBL" id="FQXK01000003">
    <property type="protein sequence ID" value="SHH13508.1"/>
    <property type="molecule type" value="Genomic_DNA"/>
</dbReference>
<reference evidence="3" key="1">
    <citation type="submission" date="2016-11" db="EMBL/GenBank/DDBJ databases">
        <authorList>
            <person name="Varghese N."/>
            <person name="Submissions S."/>
        </authorList>
    </citation>
    <scope>NUCLEOTIDE SEQUENCE [LARGE SCALE GENOMIC DNA]</scope>
    <source>
        <strain evidence="3">DSM 3071</strain>
    </source>
</reference>
<dbReference type="AlphaFoldDB" id="A0A1M5QHV8"/>
<evidence type="ECO:0000313" key="2">
    <source>
        <dbReference type="EMBL" id="SHH13508.1"/>
    </source>
</evidence>
<keyword evidence="1" id="KW-0812">Transmembrane</keyword>
<proteinExistence type="predicted"/>
<name>A0A1M5QHV8_BUTFI</name>
<dbReference type="STRING" id="1121131.SAMN02745229_00322"/>
<keyword evidence="1" id="KW-1133">Transmembrane helix</keyword>
<gene>
    <name evidence="2" type="ORF">SAMN02745229_00322</name>
</gene>
<accession>A0A1M5QHV8</accession>
<keyword evidence="1" id="KW-0472">Membrane</keyword>